<dbReference type="CDD" id="cd01837">
    <property type="entry name" value="SGNH_plant_lipase_like"/>
    <property type="match status" value="1"/>
</dbReference>
<dbReference type="InterPro" id="IPR036514">
    <property type="entry name" value="SGNH_hydro_sf"/>
</dbReference>
<feature type="signal peptide" evidence="5">
    <location>
        <begin position="1"/>
        <end position="23"/>
    </location>
</feature>
<name>A0ABC8WK95_9POAL</name>
<keyword evidence="4" id="KW-0325">Glycoprotein</keyword>
<keyword evidence="2 5" id="KW-0732">Signal</keyword>
<accession>A0ABC8WK95</accession>
<proteinExistence type="inferred from homology"/>
<dbReference type="PANTHER" id="PTHR22835">
    <property type="entry name" value="ZINC FINGER FYVE DOMAIN CONTAINING PROTEIN"/>
    <property type="match status" value="1"/>
</dbReference>
<evidence type="ECO:0000313" key="6">
    <source>
        <dbReference type="EMBL" id="CAL4911435.1"/>
    </source>
</evidence>
<dbReference type="AlphaFoldDB" id="A0ABC8WK95"/>
<dbReference type="Gene3D" id="3.40.50.1110">
    <property type="entry name" value="SGNH hydrolase"/>
    <property type="match status" value="1"/>
</dbReference>
<keyword evidence="7" id="KW-1185">Reference proteome</keyword>
<evidence type="ECO:0000313" key="7">
    <source>
        <dbReference type="Proteomes" id="UP001497457"/>
    </source>
</evidence>
<dbReference type="Pfam" id="PF00657">
    <property type="entry name" value="Lipase_GDSL"/>
    <property type="match status" value="1"/>
</dbReference>
<organism evidence="6 7">
    <name type="scientific">Urochloa decumbens</name>
    <dbReference type="NCBI Taxonomy" id="240449"/>
    <lineage>
        <taxon>Eukaryota</taxon>
        <taxon>Viridiplantae</taxon>
        <taxon>Streptophyta</taxon>
        <taxon>Embryophyta</taxon>
        <taxon>Tracheophyta</taxon>
        <taxon>Spermatophyta</taxon>
        <taxon>Magnoliopsida</taxon>
        <taxon>Liliopsida</taxon>
        <taxon>Poales</taxon>
        <taxon>Poaceae</taxon>
        <taxon>PACMAD clade</taxon>
        <taxon>Panicoideae</taxon>
        <taxon>Panicodae</taxon>
        <taxon>Paniceae</taxon>
        <taxon>Melinidinae</taxon>
        <taxon>Urochloa</taxon>
    </lineage>
</organism>
<dbReference type="SUPFAM" id="SSF52266">
    <property type="entry name" value="SGNH hydrolase"/>
    <property type="match status" value="1"/>
</dbReference>
<reference evidence="6 7" key="2">
    <citation type="submission" date="2024-10" db="EMBL/GenBank/DDBJ databases">
        <authorList>
            <person name="Ryan C."/>
        </authorList>
    </citation>
    <scope>NUCLEOTIDE SEQUENCE [LARGE SCALE GENOMIC DNA]</scope>
</reference>
<evidence type="ECO:0000256" key="1">
    <source>
        <dbReference type="ARBA" id="ARBA00008668"/>
    </source>
</evidence>
<keyword evidence="3" id="KW-0378">Hydrolase</keyword>
<gene>
    <name evidence="6" type="ORF">URODEC1_LOCUS14996</name>
</gene>
<dbReference type="InterPro" id="IPR035669">
    <property type="entry name" value="SGNH_plant_lipase-like"/>
</dbReference>
<evidence type="ECO:0008006" key="8">
    <source>
        <dbReference type="Google" id="ProtNLM"/>
    </source>
</evidence>
<evidence type="ECO:0000256" key="4">
    <source>
        <dbReference type="ARBA" id="ARBA00023180"/>
    </source>
</evidence>
<dbReference type="PANTHER" id="PTHR22835:SF506">
    <property type="entry name" value="OS01G0223200 PROTEIN"/>
    <property type="match status" value="1"/>
</dbReference>
<evidence type="ECO:0000256" key="5">
    <source>
        <dbReference type="SAM" id="SignalP"/>
    </source>
</evidence>
<dbReference type="EMBL" id="OZ075122">
    <property type="protein sequence ID" value="CAL4911435.1"/>
    <property type="molecule type" value="Genomic_DNA"/>
</dbReference>
<reference evidence="7" key="1">
    <citation type="submission" date="2024-06" db="EMBL/GenBank/DDBJ databases">
        <authorList>
            <person name="Ryan C."/>
        </authorList>
    </citation>
    <scope>NUCLEOTIDE SEQUENCE [LARGE SCALE GENOMIC DNA]</scope>
</reference>
<dbReference type="GO" id="GO:0016787">
    <property type="term" value="F:hydrolase activity"/>
    <property type="evidence" value="ECO:0007669"/>
    <property type="project" value="UniProtKB-KW"/>
</dbReference>
<dbReference type="InterPro" id="IPR001087">
    <property type="entry name" value="GDSL"/>
</dbReference>
<dbReference type="Proteomes" id="UP001497457">
    <property type="component" value="Chromosome 12b"/>
</dbReference>
<evidence type="ECO:0000256" key="2">
    <source>
        <dbReference type="ARBA" id="ARBA00022729"/>
    </source>
</evidence>
<evidence type="ECO:0000256" key="3">
    <source>
        <dbReference type="ARBA" id="ARBA00022801"/>
    </source>
</evidence>
<sequence>MAGGRRLVAAAFMAVALVAFAVAVSPAEVADATATATASLRGAPFESIFAFGDAFTDTGNNPVVWAWYNVTDEVLRPPYGMTFFHGVPTGRNTNGRLIIDFIAQGLGLPLVPAYLSHKGSFRQGANFAVAEATALNGSFFDAQQTDVSLELQLGWFEELKPSLCKTDQECKDFFGRSLFFMGEIGIDDYHISLGMRKSMEEIRAFIPDVIRTITMGTERVIQHGAKTVVVPGMVPSGCLASILVALADADASEYDATTGCLKEPNEIVALHNSLLQDAVEELQAKHPDLTIMYTDMFNHVMEMVKSPEQFGFKSDVLTVCCGGRGRYHYNMSVACGDEAATTCKDPSTRLIWDGTHLTEAGYYYIAKDWLNAIVSSLSARASS</sequence>
<comment type="similarity">
    <text evidence="1">Belongs to the 'GDSL' lipolytic enzyme family.</text>
</comment>
<feature type="chain" id="PRO_5044758141" description="GDSL esterase/lipase" evidence="5">
    <location>
        <begin position="24"/>
        <end position="383"/>
    </location>
</feature>
<protein>
    <recommendedName>
        <fullName evidence="8">GDSL esterase/lipase</fullName>
    </recommendedName>
</protein>